<dbReference type="Gene3D" id="3.10.10.10">
    <property type="entry name" value="HIV Type 1 Reverse Transcriptase, subunit A, domain 1"/>
    <property type="match status" value="1"/>
</dbReference>
<dbReference type="InterPro" id="IPR052055">
    <property type="entry name" value="Hepadnavirus_pol/RT"/>
</dbReference>
<dbReference type="Pfam" id="PF00078">
    <property type="entry name" value="RVT_1"/>
    <property type="match status" value="1"/>
</dbReference>
<feature type="region of interest" description="Disordered" evidence="1">
    <location>
        <begin position="394"/>
        <end position="436"/>
    </location>
</feature>
<organism evidence="3 4">
    <name type="scientific">Streblomastix strix</name>
    <dbReference type="NCBI Taxonomy" id="222440"/>
    <lineage>
        <taxon>Eukaryota</taxon>
        <taxon>Metamonada</taxon>
        <taxon>Preaxostyla</taxon>
        <taxon>Oxymonadida</taxon>
        <taxon>Streblomastigidae</taxon>
        <taxon>Streblomastix</taxon>
    </lineage>
</organism>
<gene>
    <name evidence="3" type="ORF">EZS28_002128</name>
</gene>
<feature type="domain" description="Reverse transcriptase" evidence="2">
    <location>
        <begin position="490"/>
        <end position="723"/>
    </location>
</feature>
<dbReference type="InterPro" id="IPR000477">
    <property type="entry name" value="RT_dom"/>
</dbReference>
<proteinExistence type="predicted"/>
<dbReference type="Proteomes" id="UP000324800">
    <property type="component" value="Unassembled WGS sequence"/>
</dbReference>
<dbReference type="AlphaFoldDB" id="A0A5J4X4Y3"/>
<comment type="caution">
    <text evidence="3">The sequence shown here is derived from an EMBL/GenBank/DDBJ whole genome shotgun (WGS) entry which is preliminary data.</text>
</comment>
<evidence type="ECO:0000256" key="1">
    <source>
        <dbReference type="SAM" id="MobiDB-lite"/>
    </source>
</evidence>
<dbReference type="PANTHER" id="PTHR33050">
    <property type="entry name" value="REVERSE TRANSCRIPTASE DOMAIN-CONTAINING PROTEIN"/>
    <property type="match status" value="1"/>
</dbReference>
<dbReference type="PANTHER" id="PTHR33050:SF7">
    <property type="entry name" value="RIBONUCLEASE H"/>
    <property type="match status" value="1"/>
</dbReference>
<protein>
    <recommendedName>
        <fullName evidence="2">Reverse transcriptase domain-containing protein</fullName>
    </recommendedName>
</protein>
<dbReference type="SUPFAM" id="SSF56672">
    <property type="entry name" value="DNA/RNA polymerases"/>
    <property type="match status" value="1"/>
</dbReference>
<accession>A0A5J4X4Y3</accession>
<evidence type="ECO:0000259" key="2">
    <source>
        <dbReference type="PROSITE" id="PS50878"/>
    </source>
</evidence>
<dbReference type="InterPro" id="IPR043502">
    <property type="entry name" value="DNA/RNA_pol_sf"/>
</dbReference>
<evidence type="ECO:0000313" key="3">
    <source>
        <dbReference type="EMBL" id="KAA6402347.1"/>
    </source>
</evidence>
<evidence type="ECO:0000313" key="4">
    <source>
        <dbReference type="Proteomes" id="UP000324800"/>
    </source>
</evidence>
<dbReference type="Gene3D" id="3.30.70.270">
    <property type="match status" value="1"/>
</dbReference>
<feature type="compositionally biased region" description="Basic and acidic residues" evidence="1">
    <location>
        <begin position="405"/>
        <end position="419"/>
    </location>
</feature>
<reference evidence="3 4" key="1">
    <citation type="submission" date="2019-03" db="EMBL/GenBank/DDBJ databases">
        <title>Single cell metagenomics reveals metabolic interactions within the superorganism composed of flagellate Streblomastix strix and complex community of Bacteroidetes bacteria on its surface.</title>
        <authorList>
            <person name="Treitli S.C."/>
            <person name="Kolisko M."/>
            <person name="Husnik F."/>
            <person name="Keeling P."/>
            <person name="Hampl V."/>
        </authorList>
    </citation>
    <scope>NUCLEOTIDE SEQUENCE [LARGE SCALE GENOMIC DNA]</scope>
    <source>
        <strain evidence="3">ST1C</strain>
    </source>
</reference>
<feature type="compositionally biased region" description="Low complexity" evidence="1">
    <location>
        <begin position="469"/>
        <end position="479"/>
    </location>
</feature>
<dbReference type="PROSITE" id="PS50878">
    <property type="entry name" value="RT_POL"/>
    <property type="match status" value="1"/>
</dbReference>
<dbReference type="EMBL" id="SNRW01000250">
    <property type="protein sequence ID" value="KAA6402347.1"/>
    <property type="molecule type" value="Genomic_DNA"/>
</dbReference>
<feature type="region of interest" description="Disordered" evidence="1">
    <location>
        <begin position="468"/>
        <end position="498"/>
    </location>
</feature>
<dbReference type="InterPro" id="IPR043128">
    <property type="entry name" value="Rev_trsase/Diguanyl_cyclase"/>
</dbReference>
<name>A0A5J4X4Y3_9EUKA</name>
<sequence>MAAIADVDLQWTKEAYNKINQIHGLTIKARSNFGRIRIRLAERSCTHHQIEKLVRLTNEEYNNSEYLPIKVKSEDIKSQPSSNASIGHEIDKLKPLITDTTLEIHTKFSSSRVGKNLLNFILVFNHLDPTHLDQDDRRYLKVVQDLITTFEGLLLKRASIIDMLSYTLYPVARQKLFEEIARDGANIIFPMPEVGPLLKEEGPGYARKYLESIVAVIQEMAMLINEAARNETNNLIGRMLKAFEASYVSVADSQVERESRLKGVFQGPIAEDVLSLPTKERFKRKSGKQINIGGRKFGNIFTRYNCLNRGRKRQNKRNFGFKPRGDLIASLSQRASNSIITRIVLMIKLYLIARIRIQLQSLHTTLNLYFTPLFITIKYIPSIAGDQPNAVRRDVQSFDPANKANESRIKSVRRDRISLDPDQSGENEPVCRDEKSLDLAKQQAVGEVRWRDGPLDPAIQEKETIKYLSSKSAQRSSQSGVNFPNRRSPDSNQMGNRRKADPFMNIWKLIKAETLITRESIQRELRSTRSTNFEGAAGRNSQGRKMENDNRLLSIEQTSPFNTFQNGRYSKSLTTTATQGLHGKIDLESAFHHIQVDQDFRPFLGFTFNHKYYQNKAMCFGVKHAPLIFHKTLLPVIKFIREVIHVRIIAYCDDIIISHQNQEELICKKQLIIIILTNFGFKISMNKSQTKEDKPNAEQMEKDCNVLSNGESEIPGQFHRVSQFPATIIQEKLNQTEEVKQDRIMDSSAKRLECIGISEYVDFEGDILVEVDDASLTDWEATLKLQDSAHERDAAAILCALCQSVSYLKERQIKSLKIETDNSLAAYNFNRGSAAVALTKFVDRTLETAEVLNLQLHTFHIQRVTNRIPNLISKLATLVSYSLHQEVFEQALRSLKIRPLTDMFANRRNRKLKQFANMILDSQAMGQDCMSLTWKRDLPYLHSPLPMILTMFNKVRDENVTALIVVPCWPSQSWWPSLMELSTNYVNLGKSADVLKPGVRMRKAKKHLPPGELLAVRLEVTEERNRSNGYFRKGNSLMVQQYKLLMDGIAFGADIGKEQESLKSSGLNLECHGKF</sequence>